<evidence type="ECO:0008006" key="4">
    <source>
        <dbReference type="Google" id="ProtNLM"/>
    </source>
</evidence>
<feature type="chain" id="PRO_5039436699" description="Sugar ABC transporter substrate-binding protein" evidence="1">
    <location>
        <begin position="26"/>
        <end position="500"/>
    </location>
</feature>
<sequence length="500" mass="55960">MKKLTSMLLAALLVLSCLGGLTSLAEEEPVTIRWAFSNYSAHENADTSSGVYALINEKYNVNIVPFTTNYLQNAEQFSMLMASGDIPDVWYDWNWQTWYEQGLVRTLDMSVYQEYMPYVWEHVVLELDPELTALKQRTVEDGTVIGFPSYGGTSTPFFRMYRQDWLDALGMEVPVTLEDFKAYVQAVAENDPDGNGADDTYAFYLSVNNMGPGDVMGAFGLPTDFGYMLDAEGKVVYAPASQQYKEFLRLMAEWYAAGYIAPESATMDTDAARQFFASGKFGSWYTNAFNHDWTYENSAEYMLRANDADVEFTPGNAITGANGEQGAYSFTYDSGWSLMFGLNTTDAVIEKVLTILNDLATPEGYLLQWGEEGKDFEFVDGKVTTLLSGEDAYTIGQAVFPRYDGPEVLNYVAGNGAYYDLLVFSMDQPMSLSVIDGYTLSESEEMGYGANLSSIQEEYYWNVIMGAKDLDESWDAYIAELEADGLRELEAEAQRIYDGL</sequence>
<dbReference type="PROSITE" id="PS51257">
    <property type="entry name" value="PROKAR_LIPOPROTEIN"/>
    <property type="match status" value="1"/>
</dbReference>
<organism evidence="2 3">
    <name type="scientific">Candidatus Alectryocaccomicrobium excrementavium</name>
    <dbReference type="NCBI Taxonomy" id="2840668"/>
    <lineage>
        <taxon>Bacteria</taxon>
        <taxon>Bacillati</taxon>
        <taxon>Bacillota</taxon>
        <taxon>Clostridia</taxon>
        <taxon>Candidatus Alectryocaccomicrobium</taxon>
    </lineage>
</organism>
<dbReference type="EMBL" id="DVJN01000197">
    <property type="protein sequence ID" value="HIS93398.1"/>
    <property type="molecule type" value="Genomic_DNA"/>
</dbReference>
<accession>A0A9D1G265</accession>
<dbReference type="AlphaFoldDB" id="A0A9D1G265"/>
<evidence type="ECO:0000256" key="1">
    <source>
        <dbReference type="SAM" id="SignalP"/>
    </source>
</evidence>
<evidence type="ECO:0000313" key="2">
    <source>
        <dbReference type="EMBL" id="HIS93398.1"/>
    </source>
</evidence>
<feature type="signal peptide" evidence="1">
    <location>
        <begin position="1"/>
        <end position="25"/>
    </location>
</feature>
<proteinExistence type="predicted"/>
<protein>
    <recommendedName>
        <fullName evidence="4">Sugar ABC transporter substrate-binding protein</fullName>
    </recommendedName>
</protein>
<comment type="caution">
    <text evidence="2">The sequence shown here is derived from an EMBL/GenBank/DDBJ whole genome shotgun (WGS) entry which is preliminary data.</text>
</comment>
<keyword evidence="1" id="KW-0732">Signal</keyword>
<reference evidence="2" key="1">
    <citation type="submission" date="2020-10" db="EMBL/GenBank/DDBJ databases">
        <authorList>
            <person name="Gilroy R."/>
        </authorList>
    </citation>
    <scope>NUCLEOTIDE SEQUENCE</scope>
    <source>
        <strain evidence="2">13766</strain>
    </source>
</reference>
<dbReference type="Gene3D" id="3.40.190.10">
    <property type="entry name" value="Periplasmic binding protein-like II"/>
    <property type="match status" value="3"/>
</dbReference>
<dbReference type="SUPFAM" id="SSF53850">
    <property type="entry name" value="Periplasmic binding protein-like II"/>
    <property type="match status" value="1"/>
</dbReference>
<gene>
    <name evidence="2" type="ORF">IAA84_10315</name>
</gene>
<dbReference type="InterPro" id="IPR050490">
    <property type="entry name" value="Bact_solute-bd_prot1"/>
</dbReference>
<dbReference type="PANTHER" id="PTHR43649:SF12">
    <property type="entry name" value="DIACETYLCHITOBIOSE BINDING PROTEIN DASA"/>
    <property type="match status" value="1"/>
</dbReference>
<reference evidence="2" key="2">
    <citation type="journal article" date="2021" name="PeerJ">
        <title>Extensive microbial diversity within the chicken gut microbiome revealed by metagenomics and culture.</title>
        <authorList>
            <person name="Gilroy R."/>
            <person name="Ravi A."/>
            <person name="Getino M."/>
            <person name="Pursley I."/>
            <person name="Horton D.L."/>
            <person name="Alikhan N.F."/>
            <person name="Baker D."/>
            <person name="Gharbi K."/>
            <person name="Hall N."/>
            <person name="Watson M."/>
            <person name="Adriaenssens E.M."/>
            <person name="Foster-Nyarko E."/>
            <person name="Jarju S."/>
            <person name="Secka A."/>
            <person name="Antonio M."/>
            <person name="Oren A."/>
            <person name="Chaudhuri R.R."/>
            <person name="La Ragione R."/>
            <person name="Hildebrand F."/>
            <person name="Pallen M.J."/>
        </authorList>
    </citation>
    <scope>NUCLEOTIDE SEQUENCE</scope>
    <source>
        <strain evidence="2">13766</strain>
    </source>
</reference>
<evidence type="ECO:0000313" key="3">
    <source>
        <dbReference type="Proteomes" id="UP000824140"/>
    </source>
</evidence>
<dbReference type="Proteomes" id="UP000824140">
    <property type="component" value="Unassembled WGS sequence"/>
</dbReference>
<name>A0A9D1G265_9FIRM</name>
<dbReference type="PANTHER" id="PTHR43649">
    <property type="entry name" value="ARABINOSE-BINDING PROTEIN-RELATED"/>
    <property type="match status" value="1"/>
</dbReference>